<dbReference type="InterPro" id="IPR019953">
    <property type="entry name" value="OHR"/>
</dbReference>
<dbReference type="EMBL" id="KV429124">
    <property type="protein sequence ID" value="KZT64589.1"/>
    <property type="molecule type" value="Genomic_DNA"/>
</dbReference>
<name>A0A165LLU8_9APHY</name>
<dbReference type="SUPFAM" id="SSF82784">
    <property type="entry name" value="OsmC-like"/>
    <property type="match status" value="1"/>
</dbReference>
<evidence type="ECO:0000256" key="1">
    <source>
        <dbReference type="ARBA" id="ARBA00007378"/>
    </source>
</evidence>
<dbReference type="AlphaFoldDB" id="A0A165LLU8"/>
<keyword evidence="3" id="KW-1185">Reference proteome</keyword>
<evidence type="ECO:0000313" key="2">
    <source>
        <dbReference type="EMBL" id="KZT64589.1"/>
    </source>
</evidence>
<dbReference type="PANTHER" id="PTHR33797">
    <property type="entry name" value="ORGANIC HYDROPEROXIDE RESISTANCE PROTEIN-LIKE"/>
    <property type="match status" value="1"/>
</dbReference>
<dbReference type="Gene3D" id="3.30.300.20">
    <property type="match status" value="1"/>
</dbReference>
<dbReference type="OrthoDB" id="60422at2759"/>
<accession>A0A165LLU8</accession>
<dbReference type="Proteomes" id="UP000076727">
    <property type="component" value="Unassembled WGS sequence"/>
</dbReference>
<dbReference type="InterPro" id="IPR036102">
    <property type="entry name" value="OsmC/Ohrsf"/>
</dbReference>
<comment type="similarity">
    <text evidence="1">Belongs to the OsmC/Ohr family.</text>
</comment>
<organism evidence="2 3">
    <name type="scientific">Daedalea quercina L-15889</name>
    <dbReference type="NCBI Taxonomy" id="1314783"/>
    <lineage>
        <taxon>Eukaryota</taxon>
        <taxon>Fungi</taxon>
        <taxon>Dikarya</taxon>
        <taxon>Basidiomycota</taxon>
        <taxon>Agaricomycotina</taxon>
        <taxon>Agaricomycetes</taxon>
        <taxon>Polyporales</taxon>
        <taxon>Fomitopsis</taxon>
    </lineage>
</organism>
<sequence>MFYLLTSDIDETVSLAETMRPTAAIVRPFMTRCSPRRLDRQAFRFLPLTRTSARSIVTLKDHVYFAKAIAEGSGRIGGVVRSFGDTPLELKTSMPRVAGGKGDAANPEELFSMAYASCFLGSLQLMAARAGQKELSERAKIHAKVFLGHPEDASLEGLGLRIEVGVEGVDDDEIISAAHNSCVYSRALTQGCQVSVVKV</sequence>
<dbReference type="InterPro" id="IPR015946">
    <property type="entry name" value="KH_dom-like_a/b"/>
</dbReference>
<dbReference type="GO" id="GO:0006979">
    <property type="term" value="P:response to oxidative stress"/>
    <property type="evidence" value="ECO:0007669"/>
    <property type="project" value="InterPro"/>
</dbReference>
<gene>
    <name evidence="2" type="ORF">DAEQUDRAFT_732439</name>
</gene>
<proteinExistence type="inferred from homology"/>
<dbReference type="InterPro" id="IPR003718">
    <property type="entry name" value="OsmC/Ohr_fam"/>
</dbReference>
<dbReference type="Gene3D" id="2.20.25.10">
    <property type="match status" value="1"/>
</dbReference>
<dbReference type="PANTHER" id="PTHR33797:SF2">
    <property type="entry name" value="ORGANIC HYDROPEROXIDE RESISTANCE PROTEIN-LIKE"/>
    <property type="match status" value="1"/>
</dbReference>
<evidence type="ECO:0000313" key="3">
    <source>
        <dbReference type="Proteomes" id="UP000076727"/>
    </source>
</evidence>
<reference evidence="2 3" key="1">
    <citation type="journal article" date="2016" name="Mol. Biol. Evol.">
        <title>Comparative Genomics of Early-Diverging Mushroom-Forming Fungi Provides Insights into the Origins of Lignocellulose Decay Capabilities.</title>
        <authorList>
            <person name="Nagy L.G."/>
            <person name="Riley R."/>
            <person name="Tritt A."/>
            <person name="Adam C."/>
            <person name="Daum C."/>
            <person name="Floudas D."/>
            <person name="Sun H."/>
            <person name="Yadav J.S."/>
            <person name="Pangilinan J."/>
            <person name="Larsson K.H."/>
            <person name="Matsuura K."/>
            <person name="Barry K."/>
            <person name="Labutti K."/>
            <person name="Kuo R."/>
            <person name="Ohm R.A."/>
            <person name="Bhattacharya S.S."/>
            <person name="Shirouzu T."/>
            <person name="Yoshinaga Y."/>
            <person name="Martin F.M."/>
            <person name="Grigoriev I.V."/>
            <person name="Hibbett D.S."/>
        </authorList>
    </citation>
    <scope>NUCLEOTIDE SEQUENCE [LARGE SCALE GENOMIC DNA]</scope>
    <source>
        <strain evidence="2 3">L-15889</strain>
    </source>
</reference>
<dbReference type="Pfam" id="PF02566">
    <property type="entry name" value="OsmC"/>
    <property type="match status" value="1"/>
</dbReference>
<protein>
    <submittedName>
        <fullName evidence="2">OsmC-like protein</fullName>
    </submittedName>
</protein>